<accession>A0A6J6KJ40</accession>
<dbReference type="GO" id="GO:0006418">
    <property type="term" value="P:tRNA aminoacylation for protein translation"/>
    <property type="evidence" value="ECO:0007669"/>
    <property type="project" value="InterPro"/>
</dbReference>
<dbReference type="Gene3D" id="1.20.120.1910">
    <property type="entry name" value="Cysteine-tRNA ligase, C-terminal anti-codon recognition domain"/>
    <property type="match status" value="1"/>
</dbReference>
<proteinExistence type="predicted"/>
<dbReference type="EMBL" id="CAEZWJ010000008">
    <property type="protein sequence ID" value="CAB4648453.1"/>
    <property type="molecule type" value="Genomic_DNA"/>
</dbReference>
<sequence length="440" mass="47196">MSLPRILTIMGSGETAPTMVSTHRSLTSLLPKPVKAVLLDTPYGFQENAPELATRAVEYFRNSVNVDIAVAGLVRLHDTHIAADTVQIERGLRAISDATYIFAGPGSPTYALRQWSGSNVASSIIDKLMNGGIVTFASAAALTLGKVTVPVYEVYKVGQDVQRLDGLDVLSAIGINAAVIPHYDNAEGGNHDTRYCYLGETRLRMFEKMLDDDTYVLGIDEHTGLVIDLDAAVAKVVGNGTVTLRLREDSYIYESGSTIPLSVLQDPWLLRTSASAESSHQKGVGISGETSVAQLGRVGEGSSQSVEPNSSQVGSLAYALQMHQQQFDDAMTARDADGAVRACLALEQAIHDWSADTLQSDIADKARAAVRSMISALGDAAIGGVRNPRDVVAPYVEAMLAIRATVRAEKRYDLSDVIRDAFVNIGIEVRDTATGVEWDL</sequence>
<dbReference type="GO" id="GO:0005524">
    <property type="term" value="F:ATP binding"/>
    <property type="evidence" value="ECO:0007669"/>
    <property type="project" value="InterPro"/>
</dbReference>
<gene>
    <name evidence="1" type="ORF">UFOPK2214_00413</name>
</gene>
<evidence type="ECO:0000313" key="1">
    <source>
        <dbReference type="EMBL" id="CAB4648453.1"/>
    </source>
</evidence>
<dbReference type="Gene3D" id="3.40.50.880">
    <property type="match status" value="1"/>
</dbReference>
<dbReference type="InterPro" id="IPR009080">
    <property type="entry name" value="tRNAsynth_Ia_anticodon-bd"/>
</dbReference>
<name>A0A6J6KJ40_9ZZZZ</name>
<dbReference type="AlphaFoldDB" id="A0A6J6KJ40"/>
<organism evidence="1">
    <name type="scientific">freshwater metagenome</name>
    <dbReference type="NCBI Taxonomy" id="449393"/>
    <lineage>
        <taxon>unclassified sequences</taxon>
        <taxon>metagenomes</taxon>
        <taxon>ecological metagenomes</taxon>
    </lineage>
</organism>
<dbReference type="GO" id="GO:0004812">
    <property type="term" value="F:aminoacyl-tRNA ligase activity"/>
    <property type="evidence" value="ECO:0007669"/>
    <property type="project" value="InterPro"/>
</dbReference>
<dbReference type="SUPFAM" id="SSF47323">
    <property type="entry name" value="Anticodon-binding domain of a subclass of class I aminoacyl-tRNA synthetases"/>
    <property type="match status" value="1"/>
</dbReference>
<reference evidence="1" key="1">
    <citation type="submission" date="2020-05" db="EMBL/GenBank/DDBJ databases">
        <authorList>
            <person name="Chiriac C."/>
            <person name="Salcher M."/>
            <person name="Ghai R."/>
            <person name="Kavagutti S V."/>
        </authorList>
    </citation>
    <scope>NUCLEOTIDE SEQUENCE</scope>
</reference>
<dbReference type="InterPro" id="IPR029062">
    <property type="entry name" value="Class_I_gatase-like"/>
</dbReference>
<protein>
    <submittedName>
        <fullName evidence="1">Unannotated protein</fullName>
    </submittedName>
</protein>